<sequence length="182" mass="19761">MSVFHSNTEMLIDYWRSRAFRGAPLRGPIDPADFAPIAPQVFVLGRAGPGSYGFRLVGELVRELFAQDLRGVPALDLWRPRDAGPLRTALEDARRRGAPLVVHAHALTERAALPIEVLFAPLPGDDVRPDRVLGLVQPLTLVARLQGAPVLTLALERMLSAGPAVEPAPHLRLAALNGRRIA</sequence>
<proteinExistence type="predicted"/>
<accession>A0ABW4MWX1</accession>
<dbReference type="RefSeq" id="WP_377281136.1">
    <property type="nucleotide sequence ID" value="NZ_JBHRSI010000003.1"/>
</dbReference>
<comment type="caution">
    <text evidence="1">The sequence shown here is derived from an EMBL/GenBank/DDBJ whole genome shotgun (WGS) entry which is preliminary data.</text>
</comment>
<dbReference type="Pfam" id="PF07310">
    <property type="entry name" value="PAS_5"/>
    <property type="match status" value="1"/>
</dbReference>
<dbReference type="EMBL" id="JBHUEY010000001">
    <property type="protein sequence ID" value="MFD1782033.1"/>
    <property type="molecule type" value="Genomic_DNA"/>
</dbReference>
<protein>
    <submittedName>
        <fullName evidence="1">PAS domain-containing protein</fullName>
    </submittedName>
</protein>
<name>A0ABW4MWX1_9CAUL</name>
<evidence type="ECO:0000313" key="1">
    <source>
        <dbReference type="EMBL" id="MFD1782033.1"/>
    </source>
</evidence>
<gene>
    <name evidence="1" type="ORF">ACFSC0_01410</name>
</gene>
<keyword evidence="2" id="KW-1185">Reference proteome</keyword>
<reference evidence="2" key="1">
    <citation type="journal article" date="2019" name="Int. J. Syst. Evol. Microbiol.">
        <title>The Global Catalogue of Microorganisms (GCM) 10K type strain sequencing project: providing services to taxonomists for standard genome sequencing and annotation.</title>
        <authorList>
            <consortium name="The Broad Institute Genomics Platform"/>
            <consortium name="The Broad Institute Genome Sequencing Center for Infectious Disease"/>
            <person name="Wu L."/>
            <person name="Ma J."/>
        </authorList>
    </citation>
    <scope>NUCLEOTIDE SEQUENCE [LARGE SCALE GENOMIC DNA]</scope>
    <source>
        <strain evidence="2">DFY28</strain>
    </source>
</reference>
<organism evidence="1 2">
    <name type="scientific">Phenylobacterium terrae</name>
    <dbReference type="NCBI Taxonomy" id="2665495"/>
    <lineage>
        <taxon>Bacteria</taxon>
        <taxon>Pseudomonadati</taxon>
        <taxon>Pseudomonadota</taxon>
        <taxon>Alphaproteobacteria</taxon>
        <taxon>Caulobacterales</taxon>
        <taxon>Caulobacteraceae</taxon>
        <taxon>Phenylobacterium</taxon>
    </lineage>
</organism>
<dbReference type="PIRSF" id="PIRSF031878">
    <property type="entry name" value="UCP031878"/>
    <property type="match status" value="1"/>
</dbReference>
<dbReference type="Proteomes" id="UP001597237">
    <property type="component" value="Unassembled WGS sequence"/>
</dbReference>
<dbReference type="InterPro" id="IPR009922">
    <property type="entry name" value="DUF1457"/>
</dbReference>
<evidence type="ECO:0000313" key="2">
    <source>
        <dbReference type="Proteomes" id="UP001597237"/>
    </source>
</evidence>